<keyword evidence="1" id="KW-0732">Signal</keyword>
<organism evidence="2 3">
    <name type="scientific">Gemmobacter denitrificans</name>
    <dbReference type="NCBI Taxonomy" id="3123040"/>
    <lineage>
        <taxon>Bacteria</taxon>
        <taxon>Pseudomonadati</taxon>
        <taxon>Pseudomonadota</taxon>
        <taxon>Alphaproteobacteria</taxon>
        <taxon>Rhodobacterales</taxon>
        <taxon>Paracoccaceae</taxon>
        <taxon>Gemmobacter</taxon>
    </lineage>
</organism>
<comment type="caution">
    <text evidence="2">The sequence shown here is derived from an EMBL/GenBank/DDBJ whole genome shotgun (WGS) entry which is preliminary data.</text>
</comment>
<gene>
    <name evidence="2" type="ORF">V6590_04225</name>
</gene>
<evidence type="ECO:0000313" key="2">
    <source>
        <dbReference type="EMBL" id="MEH7827346.1"/>
    </source>
</evidence>
<evidence type="ECO:0000313" key="3">
    <source>
        <dbReference type="Proteomes" id="UP001431963"/>
    </source>
</evidence>
<evidence type="ECO:0000256" key="1">
    <source>
        <dbReference type="SAM" id="SignalP"/>
    </source>
</evidence>
<dbReference type="EMBL" id="JBALHR010000002">
    <property type="protein sequence ID" value="MEH7827346.1"/>
    <property type="molecule type" value="Genomic_DNA"/>
</dbReference>
<sequence length="138" mass="14856">MLRRPALALMTAALMLAAPAGQAETRKSYKVETLLGKARLKNVPCQLIVGGVTTELRSPGSFKLPSVKGGVPPIDILSCRYKDQTLTTPTLADPRSVKVTFDFEPKEQGRLVGQIRFTKENGGLAAFFTAAGRLVLVD</sequence>
<reference evidence="2" key="1">
    <citation type="submission" date="2024-02" db="EMBL/GenBank/DDBJ databases">
        <title>Genome sequences of strain Gemmobacter sp. JM10B15.</title>
        <authorList>
            <person name="Zhang M."/>
        </authorList>
    </citation>
    <scope>NUCLEOTIDE SEQUENCE</scope>
    <source>
        <strain evidence="2">JM10B15</strain>
    </source>
</reference>
<feature type="signal peptide" evidence="1">
    <location>
        <begin position="1"/>
        <end position="23"/>
    </location>
</feature>
<proteinExistence type="predicted"/>
<name>A0ABU8BRR7_9RHOB</name>
<keyword evidence="3" id="KW-1185">Reference proteome</keyword>
<protein>
    <submittedName>
        <fullName evidence="2">Uncharacterized protein</fullName>
    </submittedName>
</protein>
<dbReference type="RefSeq" id="WP_335420039.1">
    <property type="nucleotide sequence ID" value="NZ_JBALHR010000002.1"/>
</dbReference>
<accession>A0ABU8BRR7</accession>
<dbReference type="Proteomes" id="UP001431963">
    <property type="component" value="Unassembled WGS sequence"/>
</dbReference>
<feature type="chain" id="PRO_5046591531" evidence="1">
    <location>
        <begin position="24"/>
        <end position="138"/>
    </location>
</feature>